<comment type="subcellular location">
    <subcellularLocation>
        <location evidence="1">Membrane</location>
        <topology evidence="1">Multi-pass membrane protein</topology>
    </subcellularLocation>
</comment>
<dbReference type="Pfam" id="PF07690">
    <property type="entry name" value="MFS_1"/>
    <property type="match status" value="1"/>
</dbReference>
<keyword evidence="3 6" id="KW-0812">Transmembrane</keyword>
<organism evidence="8 9">
    <name type="scientific">Gonapodya prolifera (strain JEL478)</name>
    <name type="common">Monoblepharis prolifera</name>
    <dbReference type="NCBI Taxonomy" id="1344416"/>
    <lineage>
        <taxon>Eukaryota</taxon>
        <taxon>Fungi</taxon>
        <taxon>Fungi incertae sedis</taxon>
        <taxon>Chytridiomycota</taxon>
        <taxon>Chytridiomycota incertae sedis</taxon>
        <taxon>Monoblepharidomycetes</taxon>
        <taxon>Monoblepharidales</taxon>
        <taxon>Gonapodyaceae</taxon>
        <taxon>Gonapodya</taxon>
    </lineage>
</organism>
<dbReference type="InterPro" id="IPR036259">
    <property type="entry name" value="MFS_trans_sf"/>
</dbReference>
<evidence type="ECO:0000256" key="6">
    <source>
        <dbReference type="SAM" id="Phobius"/>
    </source>
</evidence>
<feature type="transmembrane region" description="Helical" evidence="6">
    <location>
        <begin position="171"/>
        <end position="192"/>
    </location>
</feature>
<dbReference type="PANTHER" id="PTHR43791:SF36">
    <property type="entry name" value="TRANSPORTER, PUTATIVE (AFU_ORTHOLOGUE AFUA_6G08340)-RELATED"/>
    <property type="match status" value="1"/>
</dbReference>
<dbReference type="AlphaFoldDB" id="A0A139B0L0"/>
<sequence>MPATQYIEVVTFGDVAQVLPDWSASEEARVMRKVDLALIPWLLLCYTALNIDRQNISAAIIMNAETPAQTMVYQLGLDGSKFNWALSAFFVGYVVLEVPSNLLITRFNPSRWIARVMTSWGVLVACMGAVRNFTGLVVVRTLVGCMEAGFSPGTALYLSFWYKKYEVSSRWAYMFGGASVVSSFGGVIAFVVANMDGIAGLAGWRWLFIIEGAASTIFGLLTIFILPDYPQTCKFLEQREKEMVIGRLPPTGPSFASGDMVPSEILGAFKDWKMYALSISLMLTLITVYAFSYFSPSMILALGFSSADSQLLTVPIALVAAVWILFINWSSERFHDKVFHGIACLLPPISGYFLLSYMQGQLPDWGRYGLLFLPTLTNGVIPLIVGLSTMTSKNASRTAVRSAFTVASGNLGGVIGGQIYRLDDAPLFLRGHFVNGVLLIPVIVLFVLAGSAIAREGDYAGRRANVAVFERSGLEYDPMKPNDIRRLPSARK</sequence>
<feature type="transmembrane region" description="Helical" evidence="6">
    <location>
        <begin position="365"/>
        <end position="387"/>
    </location>
</feature>
<feature type="transmembrane region" description="Helical" evidence="6">
    <location>
        <begin position="84"/>
        <end position="105"/>
    </location>
</feature>
<dbReference type="PROSITE" id="PS50850">
    <property type="entry name" value="MFS"/>
    <property type="match status" value="1"/>
</dbReference>
<keyword evidence="5 6" id="KW-0472">Membrane</keyword>
<dbReference type="GO" id="GO:0016020">
    <property type="term" value="C:membrane"/>
    <property type="evidence" value="ECO:0007669"/>
    <property type="project" value="UniProtKB-SubCell"/>
</dbReference>
<evidence type="ECO:0000256" key="3">
    <source>
        <dbReference type="ARBA" id="ARBA00022692"/>
    </source>
</evidence>
<name>A0A139B0L0_GONPJ</name>
<proteinExistence type="predicted"/>
<feature type="transmembrane region" description="Helical" evidence="6">
    <location>
        <begin position="399"/>
        <end position="420"/>
    </location>
</feature>
<feature type="transmembrane region" description="Helical" evidence="6">
    <location>
        <begin position="432"/>
        <end position="454"/>
    </location>
</feature>
<feature type="transmembrane region" description="Helical" evidence="6">
    <location>
        <begin position="112"/>
        <end position="130"/>
    </location>
</feature>
<dbReference type="InterPro" id="IPR011701">
    <property type="entry name" value="MFS"/>
</dbReference>
<evidence type="ECO:0000256" key="4">
    <source>
        <dbReference type="ARBA" id="ARBA00022989"/>
    </source>
</evidence>
<dbReference type="Gene3D" id="1.20.1250.20">
    <property type="entry name" value="MFS general substrate transporter like domains"/>
    <property type="match status" value="2"/>
</dbReference>
<evidence type="ECO:0000313" key="9">
    <source>
        <dbReference type="Proteomes" id="UP000070544"/>
    </source>
</evidence>
<dbReference type="GO" id="GO:0022857">
    <property type="term" value="F:transmembrane transporter activity"/>
    <property type="evidence" value="ECO:0007669"/>
    <property type="project" value="InterPro"/>
</dbReference>
<keyword evidence="4 6" id="KW-1133">Transmembrane helix</keyword>
<evidence type="ECO:0000256" key="5">
    <source>
        <dbReference type="ARBA" id="ARBA00023136"/>
    </source>
</evidence>
<evidence type="ECO:0000256" key="1">
    <source>
        <dbReference type="ARBA" id="ARBA00004141"/>
    </source>
</evidence>
<feature type="transmembrane region" description="Helical" evidence="6">
    <location>
        <begin position="204"/>
        <end position="226"/>
    </location>
</feature>
<evidence type="ECO:0000259" key="7">
    <source>
        <dbReference type="PROSITE" id="PS50850"/>
    </source>
</evidence>
<evidence type="ECO:0000256" key="2">
    <source>
        <dbReference type="ARBA" id="ARBA00022448"/>
    </source>
</evidence>
<dbReference type="InterPro" id="IPR020846">
    <property type="entry name" value="MFS_dom"/>
</dbReference>
<feature type="transmembrane region" description="Helical" evidence="6">
    <location>
        <begin position="312"/>
        <end position="331"/>
    </location>
</feature>
<accession>A0A139B0L0</accession>
<evidence type="ECO:0000313" key="8">
    <source>
        <dbReference type="EMBL" id="KXS22532.1"/>
    </source>
</evidence>
<dbReference type="FunFam" id="1.20.1250.20:FF:000057">
    <property type="entry name" value="MFS general substrate transporter"/>
    <property type="match status" value="1"/>
</dbReference>
<keyword evidence="2" id="KW-0813">Transport</keyword>
<feature type="transmembrane region" description="Helical" evidence="6">
    <location>
        <begin position="274"/>
        <end position="292"/>
    </location>
</feature>
<feature type="domain" description="Major facilitator superfamily (MFS) profile" evidence="7">
    <location>
        <begin position="43"/>
        <end position="453"/>
    </location>
</feature>
<dbReference type="Proteomes" id="UP000070544">
    <property type="component" value="Unassembled WGS sequence"/>
</dbReference>
<gene>
    <name evidence="8" type="ORF">M427DRAFT_174575</name>
</gene>
<keyword evidence="9" id="KW-1185">Reference proteome</keyword>
<dbReference type="EMBL" id="KQ965731">
    <property type="protein sequence ID" value="KXS22532.1"/>
    <property type="molecule type" value="Genomic_DNA"/>
</dbReference>
<protein>
    <submittedName>
        <fullName evidence="8">MFS general substrate transporter</fullName>
    </submittedName>
</protein>
<feature type="transmembrane region" description="Helical" evidence="6">
    <location>
        <begin position="136"/>
        <end position="159"/>
    </location>
</feature>
<reference evidence="8 9" key="1">
    <citation type="journal article" date="2015" name="Genome Biol. Evol.">
        <title>Phylogenomic analyses indicate that early fungi evolved digesting cell walls of algal ancestors of land plants.</title>
        <authorList>
            <person name="Chang Y."/>
            <person name="Wang S."/>
            <person name="Sekimoto S."/>
            <person name="Aerts A.L."/>
            <person name="Choi C."/>
            <person name="Clum A."/>
            <person name="LaButti K.M."/>
            <person name="Lindquist E.A."/>
            <person name="Yee Ngan C."/>
            <person name="Ohm R.A."/>
            <person name="Salamov A.A."/>
            <person name="Grigoriev I.V."/>
            <person name="Spatafora J.W."/>
            <person name="Berbee M.L."/>
        </authorList>
    </citation>
    <scope>NUCLEOTIDE SEQUENCE [LARGE SCALE GENOMIC DNA]</scope>
    <source>
        <strain evidence="8 9">JEL478</strain>
    </source>
</reference>
<dbReference type="SUPFAM" id="SSF103473">
    <property type="entry name" value="MFS general substrate transporter"/>
    <property type="match status" value="1"/>
</dbReference>
<feature type="transmembrane region" description="Helical" evidence="6">
    <location>
        <begin position="338"/>
        <end position="359"/>
    </location>
</feature>
<dbReference type="STRING" id="1344416.A0A139B0L0"/>
<dbReference type="PANTHER" id="PTHR43791">
    <property type="entry name" value="PERMEASE-RELATED"/>
    <property type="match status" value="1"/>
</dbReference>
<dbReference type="OrthoDB" id="2962993at2759"/>